<comment type="caution">
    <text evidence="1">The sequence shown here is derived from an EMBL/GenBank/DDBJ whole genome shotgun (WGS) entry which is preliminary data.</text>
</comment>
<dbReference type="AlphaFoldDB" id="A0A8H6TAW8"/>
<evidence type="ECO:0000313" key="2">
    <source>
        <dbReference type="Proteomes" id="UP000613580"/>
    </source>
</evidence>
<proteinExistence type="predicted"/>
<dbReference type="Proteomes" id="UP000613580">
    <property type="component" value="Unassembled WGS sequence"/>
</dbReference>
<evidence type="ECO:0000313" key="1">
    <source>
        <dbReference type="EMBL" id="KAF7313969.1"/>
    </source>
</evidence>
<keyword evidence="2" id="KW-1185">Reference proteome</keyword>
<accession>A0A8H6TAW8</accession>
<organism evidence="1 2">
    <name type="scientific">Mycena chlorophos</name>
    <name type="common">Agaric fungus</name>
    <name type="synonym">Agaricus chlorophos</name>
    <dbReference type="NCBI Taxonomy" id="658473"/>
    <lineage>
        <taxon>Eukaryota</taxon>
        <taxon>Fungi</taxon>
        <taxon>Dikarya</taxon>
        <taxon>Basidiomycota</taxon>
        <taxon>Agaricomycotina</taxon>
        <taxon>Agaricomycetes</taxon>
        <taxon>Agaricomycetidae</taxon>
        <taxon>Agaricales</taxon>
        <taxon>Marasmiineae</taxon>
        <taxon>Mycenaceae</taxon>
        <taxon>Mycena</taxon>
    </lineage>
</organism>
<name>A0A8H6TAW8_MYCCL</name>
<reference evidence="1" key="1">
    <citation type="submission" date="2020-05" db="EMBL/GenBank/DDBJ databases">
        <title>Mycena genomes resolve the evolution of fungal bioluminescence.</title>
        <authorList>
            <person name="Tsai I.J."/>
        </authorList>
    </citation>
    <scope>NUCLEOTIDE SEQUENCE</scope>
    <source>
        <strain evidence="1">110903Hualien_Pintung</strain>
    </source>
</reference>
<gene>
    <name evidence="1" type="ORF">HMN09_00555400</name>
</gene>
<protein>
    <submittedName>
        <fullName evidence="1">Uncharacterized protein</fullName>
    </submittedName>
</protein>
<dbReference type="OrthoDB" id="2889066at2759"/>
<dbReference type="EMBL" id="JACAZE010000006">
    <property type="protein sequence ID" value="KAF7313969.1"/>
    <property type="molecule type" value="Genomic_DNA"/>
</dbReference>
<sequence length="278" mass="31425">MASPVLFFSASLWTFPPELEREIFELCAHARPSSIPTLMLTAWRVKQWTEPLLYRTIVLSSAKALDGYPTFGLKPFLAGIAARPAFFRDSVRNLMLHSVSENVLPRILAVCTRVENLWAPMASDALLSLASRCSQPALGHLYTSFMPLLRGLPPTHAFFARLTHLEIIGMPLRREYALWVDSLSGLPRLTHLAFNEDALLPISAELLHSCELLCVLVSLVGIHERMEAEMNTASRSDPRFVVLYSPWFEDWQMGIRVGRDYWSKAESIVEARRNRAST</sequence>